<keyword evidence="3" id="KW-1185">Reference proteome</keyword>
<comment type="caution">
    <text evidence="2">The sequence shown here is derived from an EMBL/GenBank/DDBJ whole genome shotgun (WGS) entry which is preliminary data.</text>
</comment>
<feature type="region of interest" description="Disordered" evidence="1">
    <location>
        <begin position="58"/>
        <end position="124"/>
    </location>
</feature>
<dbReference type="Proteomes" id="UP000266841">
    <property type="component" value="Unassembled WGS sequence"/>
</dbReference>
<dbReference type="AlphaFoldDB" id="K0REJ7"/>
<dbReference type="OrthoDB" id="10680348at2759"/>
<feature type="compositionally biased region" description="Basic and acidic residues" evidence="1">
    <location>
        <begin position="68"/>
        <end position="80"/>
    </location>
</feature>
<proteinExistence type="predicted"/>
<organism evidence="2 3">
    <name type="scientific">Thalassiosira oceanica</name>
    <name type="common">Marine diatom</name>
    <dbReference type="NCBI Taxonomy" id="159749"/>
    <lineage>
        <taxon>Eukaryota</taxon>
        <taxon>Sar</taxon>
        <taxon>Stramenopiles</taxon>
        <taxon>Ochrophyta</taxon>
        <taxon>Bacillariophyta</taxon>
        <taxon>Coscinodiscophyceae</taxon>
        <taxon>Thalassiosirophycidae</taxon>
        <taxon>Thalassiosirales</taxon>
        <taxon>Thalassiosiraceae</taxon>
        <taxon>Thalassiosira</taxon>
    </lineage>
</organism>
<feature type="region of interest" description="Disordered" evidence="1">
    <location>
        <begin position="1"/>
        <end position="37"/>
    </location>
</feature>
<dbReference type="EMBL" id="AGNL01043256">
    <property type="protein sequence ID" value="EJK50644.1"/>
    <property type="molecule type" value="Genomic_DNA"/>
</dbReference>
<evidence type="ECO:0000313" key="2">
    <source>
        <dbReference type="EMBL" id="EJK50644.1"/>
    </source>
</evidence>
<accession>K0REJ7</accession>
<sequence length="124" mass="13539">MIEQTTRAEAASGPDGDDIGPGSEPPPHDRFLPDGGRWTVDAGRWTLDAGRWALDPVAATGVTRTMARRRDLSDSSRGEGRSMGVLLHQSERSPRRGSKKDHFGGRDYTWKDGHRIASDDGGRV</sequence>
<name>K0REJ7_THAOC</name>
<reference evidence="2 3" key="1">
    <citation type="journal article" date="2012" name="Genome Biol.">
        <title>Genome and low-iron response of an oceanic diatom adapted to chronic iron limitation.</title>
        <authorList>
            <person name="Lommer M."/>
            <person name="Specht M."/>
            <person name="Roy A.S."/>
            <person name="Kraemer L."/>
            <person name="Andreson R."/>
            <person name="Gutowska M.A."/>
            <person name="Wolf J."/>
            <person name="Bergner S.V."/>
            <person name="Schilhabel M.B."/>
            <person name="Klostermeier U.C."/>
            <person name="Beiko R.G."/>
            <person name="Rosenstiel P."/>
            <person name="Hippler M."/>
            <person name="Laroche J."/>
        </authorList>
    </citation>
    <scope>NUCLEOTIDE SEQUENCE [LARGE SCALE GENOMIC DNA]</scope>
    <source>
        <strain evidence="2 3">CCMP1005</strain>
    </source>
</reference>
<gene>
    <name evidence="2" type="ORF">THAOC_30318</name>
</gene>
<evidence type="ECO:0000256" key="1">
    <source>
        <dbReference type="SAM" id="MobiDB-lite"/>
    </source>
</evidence>
<evidence type="ECO:0000313" key="3">
    <source>
        <dbReference type="Proteomes" id="UP000266841"/>
    </source>
</evidence>
<protein>
    <submittedName>
        <fullName evidence="2">Uncharacterized protein</fullName>
    </submittedName>
</protein>
<feature type="compositionally biased region" description="Basic and acidic residues" evidence="1">
    <location>
        <begin position="89"/>
        <end position="124"/>
    </location>
</feature>